<name>A0A1I5F5R2_9CLOT</name>
<protein>
    <submittedName>
        <fullName evidence="2">Uncharacterized protein</fullName>
    </submittedName>
</protein>
<evidence type="ECO:0000313" key="3">
    <source>
        <dbReference type="Proteomes" id="UP000181899"/>
    </source>
</evidence>
<dbReference type="AlphaFoldDB" id="A0A1I5F5R2"/>
<evidence type="ECO:0000313" key="2">
    <source>
        <dbReference type="EMBL" id="SFO18959.1"/>
    </source>
</evidence>
<proteinExistence type="predicted"/>
<keyword evidence="1" id="KW-0472">Membrane</keyword>
<dbReference type="Proteomes" id="UP000181899">
    <property type="component" value="Unassembled WGS sequence"/>
</dbReference>
<sequence length="203" mass="23506">MIAKKILIRSALVVIFILVVTYFILFIWGTEIISALYNVDTDNYIFEKNYYLYRNTDSDNENKSRIKILVYSDDSNKDLTRVLVFTYSKITSRLINYASINIVNGQIHIKERNIFFAGNVATDFSQLLSEPNFITVIFNQYVDTLYPPKKEDVYLSIGTLLKGESIEDSNTYLKDKEIDLLFTKSLSNSKLLVIHEGRDSKHN</sequence>
<keyword evidence="3" id="KW-1185">Reference proteome</keyword>
<gene>
    <name evidence="2" type="ORF">SAMN04488695_1311</name>
</gene>
<keyword evidence="1" id="KW-0812">Transmembrane</keyword>
<evidence type="ECO:0000256" key="1">
    <source>
        <dbReference type="SAM" id="Phobius"/>
    </source>
</evidence>
<organism evidence="2 3">
    <name type="scientific">Proteiniclasticum ruminis</name>
    <dbReference type="NCBI Taxonomy" id="398199"/>
    <lineage>
        <taxon>Bacteria</taxon>
        <taxon>Bacillati</taxon>
        <taxon>Bacillota</taxon>
        <taxon>Clostridia</taxon>
        <taxon>Eubacteriales</taxon>
        <taxon>Clostridiaceae</taxon>
        <taxon>Proteiniclasticum</taxon>
    </lineage>
</organism>
<keyword evidence="1" id="KW-1133">Transmembrane helix</keyword>
<reference evidence="2 3" key="1">
    <citation type="submission" date="2016-10" db="EMBL/GenBank/DDBJ databases">
        <authorList>
            <person name="de Groot N.N."/>
        </authorList>
    </citation>
    <scope>NUCLEOTIDE SEQUENCE [LARGE SCALE GENOMIC DNA]</scope>
    <source>
        <strain evidence="2 3">ML2</strain>
    </source>
</reference>
<accession>A0A1I5F5R2</accession>
<dbReference type="EMBL" id="FOVK01000031">
    <property type="protein sequence ID" value="SFO18959.1"/>
    <property type="molecule type" value="Genomic_DNA"/>
</dbReference>
<dbReference type="RefSeq" id="WP_074913411.1">
    <property type="nucleotide sequence ID" value="NZ_FOVK01000031.1"/>
</dbReference>
<feature type="transmembrane region" description="Helical" evidence="1">
    <location>
        <begin position="7"/>
        <end position="28"/>
    </location>
</feature>